<dbReference type="VEuPathDB" id="VectorBase:GPAI019691"/>
<name>A0A1A9ZMY4_GLOPL</name>
<reference evidence="1" key="2">
    <citation type="submission" date="2020-05" db="UniProtKB">
        <authorList>
            <consortium name="EnsemblMetazoa"/>
        </authorList>
    </citation>
    <scope>IDENTIFICATION</scope>
    <source>
        <strain evidence="1">IAEA</strain>
    </source>
</reference>
<keyword evidence="2" id="KW-1185">Reference proteome</keyword>
<accession>A0A1A9ZMY4</accession>
<reference evidence="2" key="1">
    <citation type="submission" date="2014-03" db="EMBL/GenBank/DDBJ databases">
        <authorList>
            <person name="Aksoy S."/>
            <person name="Warren W."/>
            <person name="Wilson R.K."/>
        </authorList>
    </citation>
    <scope>NUCLEOTIDE SEQUENCE [LARGE SCALE GENOMIC DNA]</scope>
    <source>
        <strain evidence="2">IAEA</strain>
    </source>
</reference>
<evidence type="ECO:0000313" key="2">
    <source>
        <dbReference type="Proteomes" id="UP000092445"/>
    </source>
</evidence>
<sequence length="144" mass="16789">MERPLQMLKRREYLYRDIVMVIKQWQNQKFMTSTKHDKKCVKTMSSWHYNNSNKLGFKPIFNLIFFRYYFRETLGSVASILESFTLFILDKRFIPNFTLLLFSFLELSYAEAVKNSTLTTAASSRGLRPLTVSTSLGASTSMAP</sequence>
<protein>
    <submittedName>
        <fullName evidence="1">Uncharacterized protein</fullName>
    </submittedName>
</protein>
<organism evidence="1 2">
    <name type="scientific">Glossina pallidipes</name>
    <name type="common">Tsetse fly</name>
    <dbReference type="NCBI Taxonomy" id="7398"/>
    <lineage>
        <taxon>Eukaryota</taxon>
        <taxon>Metazoa</taxon>
        <taxon>Ecdysozoa</taxon>
        <taxon>Arthropoda</taxon>
        <taxon>Hexapoda</taxon>
        <taxon>Insecta</taxon>
        <taxon>Pterygota</taxon>
        <taxon>Neoptera</taxon>
        <taxon>Endopterygota</taxon>
        <taxon>Diptera</taxon>
        <taxon>Brachycera</taxon>
        <taxon>Muscomorpha</taxon>
        <taxon>Hippoboscoidea</taxon>
        <taxon>Glossinidae</taxon>
        <taxon>Glossina</taxon>
    </lineage>
</organism>
<dbReference type="Proteomes" id="UP000092445">
    <property type="component" value="Unassembled WGS sequence"/>
</dbReference>
<evidence type="ECO:0000313" key="1">
    <source>
        <dbReference type="EnsemblMetazoa" id="GPAI019691-PA"/>
    </source>
</evidence>
<proteinExistence type="predicted"/>
<dbReference type="EnsemblMetazoa" id="GPAI019691-RA">
    <property type="protein sequence ID" value="GPAI019691-PA"/>
    <property type="gene ID" value="GPAI019691"/>
</dbReference>
<dbReference type="AlphaFoldDB" id="A0A1A9ZMY4"/>